<evidence type="ECO:0000256" key="4">
    <source>
        <dbReference type="ARBA" id="ARBA00023004"/>
    </source>
</evidence>
<dbReference type="EMBL" id="BARW01016805">
    <property type="protein sequence ID" value="GAI95356.1"/>
    <property type="molecule type" value="Genomic_DNA"/>
</dbReference>
<protein>
    <recommendedName>
        <fullName evidence="7">FAD dependent oxidoreductase domain-containing protein</fullName>
    </recommendedName>
</protein>
<keyword evidence="1" id="KW-0004">4Fe-4S</keyword>
<dbReference type="Pfam" id="PF12831">
    <property type="entry name" value="FAD_oxidored"/>
    <property type="match status" value="1"/>
</dbReference>
<feature type="non-terminal residue" evidence="6">
    <location>
        <position position="1"/>
    </location>
</feature>
<evidence type="ECO:0000256" key="1">
    <source>
        <dbReference type="ARBA" id="ARBA00022485"/>
    </source>
</evidence>
<dbReference type="Gene3D" id="3.50.50.60">
    <property type="entry name" value="FAD/NAD(P)-binding domain"/>
    <property type="match status" value="1"/>
</dbReference>
<dbReference type="PANTHER" id="PTHR43498">
    <property type="entry name" value="FERREDOXIN:COB-COM HETERODISULFIDE REDUCTASE SUBUNIT A"/>
    <property type="match status" value="1"/>
</dbReference>
<dbReference type="AlphaFoldDB" id="X1TVE3"/>
<dbReference type="InterPro" id="IPR036188">
    <property type="entry name" value="FAD/NAD-bd_sf"/>
</dbReference>
<dbReference type="GO" id="GO:0016491">
    <property type="term" value="F:oxidoreductase activity"/>
    <property type="evidence" value="ECO:0007669"/>
    <property type="project" value="UniProtKB-KW"/>
</dbReference>
<keyword evidence="5" id="KW-0411">Iron-sulfur</keyword>
<dbReference type="GO" id="GO:0051539">
    <property type="term" value="F:4 iron, 4 sulfur cluster binding"/>
    <property type="evidence" value="ECO:0007669"/>
    <property type="project" value="UniProtKB-KW"/>
</dbReference>
<evidence type="ECO:0008006" key="7">
    <source>
        <dbReference type="Google" id="ProtNLM"/>
    </source>
</evidence>
<evidence type="ECO:0000256" key="2">
    <source>
        <dbReference type="ARBA" id="ARBA00022723"/>
    </source>
</evidence>
<feature type="non-terminal residue" evidence="6">
    <location>
        <position position="282"/>
    </location>
</feature>
<dbReference type="GO" id="GO:0046872">
    <property type="term" value="F:metal ion binding"/>
    <property type="evidence" value="ECO:0007669"/>
    <property type="project" value="UniProtKB-KW"/>
</dbReference>
<dbReference type="InterPro" id="IPR039650">
    <property type="entry name" value="HdrA-like"/>
</dbReference>
<keyword evidence="4" id="KW-0408">Iron</keyword>
<gene>
    <name evidence="6" type="ORF">S12H4_29172</name>
</gene>
<keyword evidence="2" id="KW-0479">Metal-binding</keyword>
<dbReference type="PANTHER" id="PTHR43498:SF1">
    <property type="entry name" value="COB--COM HETERODISULFIDE REDUCTASE IRON-SULFUR SUBUNIT A"/>
    <property type="match status" value="1"/>
</dbReference>
<reference evidence="6" key="1">
    <citation type="journal article" date="2014" name="Front. Microbiol.">
        <title>High frequency of phylogenetically diverse reductive dehalogenase-homologous genes in deep subseafloor sedimentary metagenomes.</title>
        <authorList>
            <person name="Kawai M."/>
            <person name="Futagami T."/>
            <person name="Toyoda A."/>
            <person name="Takaki Y."/>
            <person name="Nishi S."/>
            <person name="Hori S."/>
            <person name="Arai W."/>
            <person name="Tsubouchi T."/>
            <person name="Morono Y."/>
            <person name="Uchiyama I."/>
            <person name="Ito T."/>
            <person name="Fujiyama A."/>
            <person name="Inagaki F."/>
            <person name="Takami H."/>
        </authorList>
    </citation>
    <scope>NUCLEOTIDE SEQUENCE</scope>
    <source>
        <strain evidence="6">Expedition CK06-06</strain>
    </source>
</reference>
<evidence type="ECO:0000256" key="5">
    <source>
        <dbReference type="ARBA" id="ARBA00023014"/>
    </source>
</evidence>
<comment type="caution">
    <text evidence="6">The sequence shown here is derived from an EMBL/GenBank/DDBJ whole genome shotgun (WGS) entry which is preliminary data.</text>
</comment>
<organism evidence="6">
    <name type="scientific">marine sediment metagenome</name>
    <dbReference type="NCBI Taxonomy" id="412755"/>
    <lineage>
        <taxon>unclassified sequences</taxon>
        <taxon>metagenomes</taxon>
        <taxon>ecological metagenomes</taxon>
    </lineage>
</organism>
<accession>X1TVE3</accession>
<name>X1TVE3_9ZZZZ</name>
<evidence type="ECO:0000256" key="3">
    <source>
        <dbReference type="ARBA" id="ARBA00023002"/>
    </source>
</evidence>
<keyword evidence="3" id="KW-0560">Oxidoreductase</keyword>
<evidence type="ECO:0000313" key="6">
    <source>
        <dbReference type="EMBL" id="GAI95356.1"/>
    </source>
</evidence>
<sequence>LSSYTLKEKRKMNHIKSQLPVIDEVDICVLGGSCTGVFAAVRAARLGAKVAIVEKQNAFGGVATNAFVNIWHSLLNTEFDKEIIAGLTAEVIDRLTLRDAIVKSGNSPSAGVAFNSQELKIELDELVMESEIKPYLHTLFSEPYLDTDGNLTGIIVDNKSGRGIIKAQYFIDATGDGDLCVRLGLGSYVSGLLQPPTTCAHMEGWDSDEFFSIFKDHHKEFDIPEGFFWGAEIPATSIYMLAGTRVYNVNGAIADDLTKAEIEGRRQIRAIMDMMRKYSTDN</sequence>
<proteinExistence type="predicted"/>
<dbReference type="SUPFAM" id="SSF51905">
    <property type="entry name" value="FAD/NAD(P)-binding domain"/>
    <property type="match status" value="1"/>
</dbReference>